<dbReference type="GO" id="GO:0007165">
    <property type="term" value="P:signal transduction"/>
    <property type="evidence" value="ECO:0007669"/>
    <property type="project" value="UniProtKB-ARBA"/>
</dbReference>
<dbReference type="InterPro" id="IPR036890">
    <property type="entry name" value="HATPase_C_sf"/>
</dbReference>
<dbReference type="SMART" id="SM01079">
    <property type="entry name" value="CHASE"/>
    <property type="match status" value="1"/>
</dbReference>
<evidence type="ECO:0000256" key="7">
    <source>
        <dbReference type="ARBA" id="ARBA00022741"/>
    </source>
</evidence>
<dbReference type="InterPro" id="IPR011495">
    <property type="entry name" value="Sig_transdc_His_kin_sub2_dim/P"/>
</dbReference>
<evidence type="ECO:0000256" key="6">
    <source>
        <dbReference type="ARBA" id="ARBA00022692"/>
    </source>
</evidence>
<dbReference type="Pfam" id="PF03924">
    <property type="entry name" value="CHASE"/>
    <property type="match status" value="1"/>
</dbReference>
<evidence type="ECO:0000259" key="14">
    <source>
        <dbReference type="PROSITE" id="PS50839"/>
    </source>
</evidence>
<geneLocation type="plasmid" evidence="15 16">
    <name>AbAZ39_p2</name>
</geneLocation>
<dbReference type="AlphaFoldDB" id="A0A060DX61"/>
<comment type="catalytic activity">
    <reaction evidence="1">
        <text>ATP + protein L-histidine = ADP + protein N-phospho-L-histidine.</text>
        <dbReference type="EC" id="2.7.13.3"/>
    </reaction>
</comment>
<evidence type="ECO:0000256" key="1">
    <source>
        <dbReference type="ARBA" id="ARBA00000085"/>
    </source>
</evidence>
<feature type="domain" description="CHASE" evidence="14">
    <location>
        <begin position="70"/>
        <end position="240"/>
    </location>
</feature>
<dbReference type="InterPro" id="IPR006189">
    <property type="entry name" value="CHASE_dom"/>
</dbReference>
<evidence type="ECO:0000256" key="9">
    <source>
        <dbReference type="ARBA" id="ARBA00022840"/>
    </source>
</evidence>
<dbReference type="InterPro" id="IPR042240">
    <property type="entry name" value="CHASE_sf"/>
</dbReference>
<organism evidence="15 16">
    <name type="scientific">Azospirillum argentinense</name>
    <dbReference type="NCBI Taxonomy" id="2970906"/>
    <lineage>
        <taxon>Bacteria</taxon>
        <taxon>Pseudomonadati</taxon>
        <taxon>Pseudomonadota</taxon>
        <taxon>Alphaproteobacteria</taxon>
        <taxon>Rhodospirillales</taxon>
        <taxon>Azospirillaceae</taxon>
        <taxon>Azospirillum</taxon>
    </lineage>
</organism>
<dbReference type="Gene3D" id="3.30.450.350">
    <property type="entry name" value="CHASE domain"/>
    <property type="match status" value="1"/>
</dbReference>
<evidence type="ECO:0000313" key="15">
    <source>
        <dbReference type="EMBL" id="AIB15409.1"/>
    </source>
</evidence>
<keyword evidence="9" id="KW-0067">ATP-binding</keyword>
<comment type="subcellular location">
    <subcellularLocation>
        <location evidence="2">Membrane</location>
    </subcellularLocation>
</comment>
<feature type="domain" description="Histidine kinase" evidence="13">
    <location>
        <begin position="365"/>
        <end position="557"/>
    </location>
</feature>
<keyword evidence="5" id="KW-0808">Transferase</keyword>
<dbReference type="InterPro" id="IPR005467">
    <property type="entry name" value="His_kinase_dom"/>
</dbReference>
<evidence type="ECO:0000256" key="8">
    <source>
        <dbReference type="ARBA" id="ARBA00022777"/>
    </source>
</evidence>
<dbReference type="PROSITE" id="PS50839">
    <property type="entry name" value="CHASE"/>
    <property type="match status" value="1"/>
</dbReference>
<keyword evidence="15" id="KW-0614">Plasmid</keyword>
<dbReference type="EMBL" id="CP007795">
    <property type="protein sequence ID" value="AIB15409.1"/>
    <property type="molecule type" value="Genomic_DNA"/>
</dbReference>
<dbReference type="GO" id="GO:0005524">
    <property type="term" value="F:ATP binding"/>
    <property type="evidence" value="ECO:0007669"/>
    <property type="project" value="UniProtKB-KW"/>
</dbReference>
<dbReference type="Pfam" id="PF02518">
    <property type="entry name" value="HATPase_c"/>
    <property type="match status" value="1"/>
</dbReference>
<keyword evidence="11 12" id="KW-0472">Membrane</keyword>
<dbReference type="PANTHER" id="PTHR41523:SF8">
    <property type="entry name" value="ETHYLENE RESPONSE SENSOR PROTEIN"/>
    <property type="match status" value="1"/>
</dbReference>
<keyword evidence="8" id="KW-0418">Kinase</keyword>
<accession>A0A060DX61</accession>
<keyword evidence="10 12" id="KW-1133">Transmembrane helix</keyword>
<evidence type="ECO:0000256" key="5">
    <source>
        <dbReference type="ARBA" id="ARBA00022679"/>
    </source>
</evidence>
<sequence length="563" mass="61386">MPLRHYVPSFAAALVGIGLTVFVFGQERQQALDVQRAEFTRHADSVAGTLQRILSSRELIPTVFGGLFNADQDIQREDLAALAERVFARMPSLVAVSWLPRTPPSQAGALLEALRQEGYAVSHLRGSNDATINPETVGRDIFPVRFIEPLAMNEAVIGMDAAAFPNRAQALQSAWNTGQSIATEPLLLVQTPNVLATILYTPVFRPSAHGAVDEARGDLLKGMIATVFRLDRLVSDALDEQYHRPFHVNIFDANAPAGLRLLHAVGTPSSKGEPHEHSETMLNDPGFLRRAVTWGGREWTLLFEPVDETVAAPADRLDLVLVVGLLLTAIAAGYFALQSHNTIALEQEVEARRRAEEQKDLLIQEVNHRVRNSLQIVGTMLFMQGTKATDETVRRALDEAGARVRAIAQVHERLYRGTSVSAVEVATYLQALSAELRASAPEVELRVTAQPIELPTDQVVPLGLIVVELVTNAIKHARPPDGNLRIDIGFRWAEGGHLELTVRDYGVGLPDGGVPDRQGRSLGMTVVRTLASQLQAELHAGNAEPGARWVVRLPKGSRRNAGA</sequence>
<evidence type="ECO:0000256" key="4">
    <source>
        <dbReference type="ARBA" id="ARBA00022553"/>
    </source>
</evidence>
<evidence type="ECO:0000256" key="3">
    <source>
        <dbReference type="ARBA" id="ARBA00012438"/>
    </source>
</evidence>
<keyword evidence="7" id="KW-0547">Nucleotide-binding</keyword>
<dbReference type="SMART" id="SM00387">
    <property type="entry name" value="HATPase_c"/>
    <property type="match status" value="1"/>
</dbReference>
<dbReference type="GO" id="GO:0016020">
    <property type="term" value="C:membrane"/>
    <property type="evidence" value="ECO:0007669"/>
    <property type="project" value="UniProtKB-SubCell"/>
</dbReference>
<keyword evidence="4" id="KW-0597">Phosphoprotein</keyword>
<dbReference type="RefSeq" id="WP_051658550.1">
    <property type="nucleotide sequence ID" value="NZ_CP007795.1"/>
</dbReference>
<dbReference type="InterPro" id="IPR003594">
    <property type="entry name" value="HATPase_dom"/>
</dbReference>
<dbReference type="PANTHER" id="PTHR41523">
    <property type="entry name" value="TWO-COMPONENT SYSTEM SENSOR PROTEIN"/>
    <property type="match status" value="1"/>
</dbReference>
<protein>
    <recommendedName>
        <fullName evidence="3">histidine kinase</fullName>
        <ecNumber evidence="3">2.7.13.3</ecNumber>
    </recommendedName>
</protein>
<dbReference type="EC" id="2.7.13.3" evidence="3"/>
<keyword evidence="6 12" id="KW-0812">Transmembrane</keyword>
<dbReference type="KEGG" id="abq:ABAZ39_26315"/>
<reference evidence="15 16" key="1">
    <citation type="journal article" date="2014" name="Genome Announc.">
        <title>Complete Genome Sequence of the Model Rhizosphere Strain Azospirillum brasilense Az39, Successfully Applied in Agriculture.</title>
        <authorList>
            <person name="Rivera D."/>
            <person name="Revale S."/>
            <person name="Molina R."/>
            <person name="Gualpa J."/>
            <person name="Puente M."/>
            <person name="Maroniche G."/>
            <person name="Paris G."/>
            <person name="Baker D."/>
            <person name="Clavijo B."/>
            <person name="McLay K."/>
            <person name="Spaepen S."/>
            <person name="Perticari A."/>
            <person name="Vazquez M."/>
            <person name="Wisniewski-Dye F."/>
            <person name="Watkins C."/>
            <person name="Martinez-Abarca F."/>
            <person name="Vanderleyden J."/>
            <person name="Cassan F."/>
        </authorList>
    </citation>
    <scope>NUCLEOTIDE SEQUENCE [LARGE SCALE GENOMIC DNA]</scope>
    <source>
        <strain evidence="15 16">Az39</strain>
        <plasmid evidence="15">AbAZ39_p2</plasmid>
    </source>
</reference>
<evidence type="ECO:0000256" key="11">
    <source>
        <dbReference type="ARBA" id="ARBA00023136"/>
    </source>
</evidence>
<evidence type="ECO:0000256" key="2">
    <source>
        <dbReference type="ARBA" id="ARBA00004370"/>
    </source>
</evidence>
<dbReference type="SUPFAM" id="SSF55874">
    <property type="entry name" value="ATPase domain of HSP90 chaperone/DNA topoisomerase II/histidine kinase"/>
    <property type="match status" value="1"/>
</dbReference>
<dbReference type="GO" id="GO:0004673">
    <property type="term" value="F:protein histidine kinase activity"/>
    <property type="evidence" value="ECO:0007669"/>
    <property type="project" value="UniProtKB-EC"/>
</dbReference>
<name>A0A060DX61_9PROT</name>
<gene>
    <name evidence="15" type="ORF">ABAZ39_26315</name>
</gene>
<evidence type="ECO:0000256" key="12">
    <source>
        <dbReference type="SAM" id="Phobius"/>
    </source>
</evidence>
<feature type="transmembrane region" description="Helical" evidence="12">
    <location>
        <begin position="6"/>
        <end position="25"/>
    </location>
</feature>
<evidence type="ECO:0000256" key="10">
    <source>
        <dbReference type="ARBA" id="ARBA00022989"/>
    </source>
</evidence>
<dbReference type="Proteomes" id="UP000027186">
    <property type="component" value="Plasmid AbAZ39_p2"/>
</dbReference>
<evidence type="ECO:0000259" key="13">
    <source>
        <dbReference type="PROSITE" id="PS50109"/>
    </source>
</evidence>
<dbReference type="Pfam" id="PF07568">
    <property type="entry name" value="HisKA_2"/>
    <property type="match status" value="1"/>
</dbReference>
<dbReference type="Gene3D" id="3.30.450.20">
    <property type="entry name" value="PAS domain"/>
    <property type="match status" value="1"/>
</dbReference>
<proteinExistence type="predicted"/>
<dbReference type="PROSITE" id="PS50109">
    <property type="entry name" value="HIS_KIN"/>
    <property type="match status" value="1"/>
</dbReference>
<evidence type="ECO:0000313" key="16">
    <source>
        <dbReference type="Proteomes" id="UP000027186"/>
    </source>
</evidence>
<dbReference type="Gene3D" id="3.30.565.10">
    <property type="entry name" value="Histidine kinase-like ATPase, C-terminal domain"/>
    <property type="match status" value="1"/>
</dbReference>